<evidence type="ECO:0000313" key="2">
    <source>
        <dbReference type="Proteomes" id="UP000774570"/>
    </source>
</evidence>
<proteinExistence type="predicted"/>
<evidence type="ECO:0000313" key="1">
    <source>
        <dbReference type="EMBL" id="MBW8482957.1"/>
    </source>
</evidence>
<organism evidence="1 2">
    <name type="scientific">Actinomadura parmotrematis</name>
    <dbReference type="NCBI Taxonomy" id="2864039"/>
    <lineage>
        <taxon>Bacteria</taxon>
        <taxon>Bacillati</taxon>
        <taxon>Actinomycetota</taxon>
        <taxon>Actinomycetes</taxon>
        <taxon>Streptosporangiales</taxon>
        <taxon>Thermomonosporaceae</taxon>
        <taxon>Actinomadura</taxon>
    </lineage>
</organism>
<reference evidence="1 2" key="1">
    <citation type="submission" date="2021-07" db="EMBL/GenBank/DDBJ databases">
        <title>Actinomadura sp. PM05-2 isolated from lichen.</title>
        <authorList>
            <person name="Somphong A."/>
            <person name="Phongsopitanun W."/>
            <person name="Tanasupawat S."/>
            <person name="Peongsungnone V."/>
        </authorList>
    </citation>
    <scope>NUCLEOTIDE SEQUENCE [LARGE SCALE GENOMIC DNA]</scope>
    <source>
        <strain evidence="1 2">PM05-2</strain>
    </source>
</reference>
<comment type="caution">
    <text evidence="1">The sequence shown here is derived from an EMBL/GenBank/DDBJ whole genome shotgun (WGS) entry which is preliminary data.</text>
</comment>
<gene>
    <name evidence="1" type="ORF">K1Y72_11300</name>
</gene>
<dbReference type="InterPro" id="IPR007612">
    <property type="entry name" value="LOR"/>
</dbReference>
<dbReference type="Proteomes" id="UP000774570">
    <property type="component" value="Unassembled WGS sequence"/>
</dbReference>
<dbReference type="EMBL" id="JAIBOA010000006">
    <property type="protein sequence ID" value="MBW8482957.1"/>
    <property type="molecule type" value="Genomic_DNA"/>
</dbReference>
<accession>A0ABS7FRC6</accession>
<protein>
    <submittedName>
        <fullName evidence="1">Uncharacterized protein</fullName>
    </submittedName>
</protein>
<keyword evidence="2" id="KW-1185">Reference proteome</keyword>
<name>A0ABS7FRC6_9ACTN</name>
<dbReference type="Pfam" id="PF04525">
    <property type="entry name" value="LOR"/>
    <property type="match status" value="1"/>
</dbReference>
<sequence>MQQNRVNPVSIDSVQQQTRFLMRQRLRLMVNQYEVHSENPDGSEGPLVAFAQQKRMAFKEQVTLYADTDKQHPLFGFKARKRIDLGATYDITDANGQPIGTFRKDFKKSLLSSTWHLEQPGLGVTTGSERNKGIAILRRVWDFIPYVDALPFAWPYHFDFYAGDQVVFSVEKKFGIRDRYVIEVKDPRLDRRLVFAQAVALDALQAR</sequence>